<feature type="compositionally biased region" description="Basic and acidic residues" evidence="1">
    <location>
        <begin position="451"/>
        <end position="461"/>
    </location>
</feature>
<dbReference type="NCBIfam" id="TIGR01630">
    <property type="entry name" value="psiM2_ORF9"/>
    <property type="match status" value="1"/>
</dbReference>
<proteinExistence type="predicted"/>
<evidence type="ECO:0000313" key="2">
    <source>
        <dbReference type="EMBL" id="CAB5222396.1"/>
    </source>
</evidence>
<name>A0A6J7WWK8_9CAUD</name>
<dbReference type="Pfam" id="PF03237">
    <property type="entry name" value="Terminase_6N"/>
    <property type="match status" value="1"/>
</dbReference>
<evidence type="ECO:0000256" key="1">
    <source>
        <dbReference type="SAM" id="MobiDB-lite"/>
    </source>
</evidence>
<gene>
    <name evidence="2" type="ORF">UFOVP368_4</name>
</gene>
<protein>
    <submittedName>
        <fullName evidence="2">Archaeophage PsiM2, terminase large subunit</fullName>
    </submittedName>
</protein>
<sequence length="461" mass="52186">MSARAARSSLLGFTEYTLPQYKRAAHHELIAERLEAVERGDIDRLMIFMPPRHGKSELASKRFPAWCLGRKPDRQIIAASYNSDLANDFGRNVRNLVAEPEFSQVFPGVTLAPDSQAANRMNTNKGGTYVAAGVGTAVTGRGAHIALIDDPFKDREEADSERRRDLVWDWYRSTLYTRLMPGGAVVLIQTRWHEDDLAGRLLEQDAGQWTVLELPALHPERGALWPEWYPEEALLRIKETVGPREWSALYQQSPQPDEGTFFQRDWFKTWDVLPALQYYGTSDYAVTDGGGDYTVHRMWGVSPDGAIYRVDGWSGQTTSDAWIERKLDLIDKYKPLAWFGEGGVIQKAIEPMLQRRMRERKVFCRMEWLPSVADKPTRARSFQAMAASGRVYFEPGADISEHLVFPAGKHDDDVDNSSLIGRAIDQAHPAIVQAQTNQQGWDGAHRPSWRKPREGGSWKTA</sequence>
<organism evidence="2">
    <name type="scientific">uncultured Caudovirales phage</name>
    <dbReference type="NCBI Taxonomy" id="2100421"/>
    <lineage>
        <taxon>Viruses</taxon>
        <taxon>Duplodnaviria</taxon>
        <taxon>Heunggongvirae</taxon>
        <taxon>Uroviricota</taxon>
        <taxon>Caudoviricetes</taxon>
        <taxon>Peduoviridae</taxon>
        <taxon>Maltschvirus</taxon>
        <taxon>Maltschvirus maltsch</taxon>
    </lineage>
</organism>
<dbReference type="InterPro" id="IPR006517">
    <property type="entry name" value="Phage_terminase_lsu-like_C"/>
</dbReference>
<dbReference type="EMBL" id="LR798303">
    <property type="protein sequence ID" value="CAB5222396.1"/>
    <property type="molecule type" value="Genomic_DNA"/>
</dbReference>
<accession>A0A6J7WWK8</accession>
<feature type="region of interest" description="Disordered" evidence="1">
    <location>
        <begin position="435"/>
        <end position="461"/>
    </location>
</feature>
<reference evidence="2" key="1">
    <citation type="submission" date="2020-05" db="EMBL/GenBank/DDBJ databases">
        <authorList>
            <person name="Chiriac C."/>
            <person name="Salcher M."/>
            <person name="Ghai R."/>
            <person name="Kavagutti S V."/>
        </authorList>
    </citation>
    <scope>NUCLEOTIDE SEQUENCE</scope>
</reference>